<protein>
    <recommendedName>
        <fullName evidence="5">ATP-grasp domain-containing protein</fullName>
    </recommendedName>
</protein>
<organism evidence="6 7">
    <name type="scientific">Bordetella ansorpii</name>
    <dbReference type="NCBI Taxonomy" id="288768"/>
    <lineage>
        <taxon>Bacteria</taxon>
        <taxon>Pseudomonadati</taxon>
        <taxon>Pseudomonadota</taxon>
        <taxon>Betaproteobacteria</taxon>
        <taxon>Burkholderiales</taxon>
        <taxon>Alcaligenaceae</taxon>
        <taxon>Bordetella</taxon>
    </lineage>
</organism>
<keyword evidence="1" id="KW-0436">Ligase</keyword>
<dbReference type="GO" id="GO:0046872">
    <property type="term" value="F:metal ion binding"/>
    <property type="evidence" value="ECO:0007669"/>
    <property type="project" value="InterPro"/>
</dbReference>
<evidence type="ECO:0000256" key="1">
    <source>
        <dbReference type="ARBA" id="ARBA00022598"/>
    </source>
</evidence>
<dbReference type="OrthoDB" id="9803907at2"/>
<dbReference type="PANTHER" id="PTHR43585">
    <property type="entry name" value="FUMIPYRROLE BIOSYNTHESIS PROTEIN C"/>
    <property type="match status" value="1"/>
</dbReference>
<dbReference type="InterPro" id="IPR013815">
    <property type="entry name" value="ATP_grasp_subdomain_1"/>
</dbReference>
<evidence type="ECO:0000256" key="2">
    <source>
        <dbReference type="ARBA" id="ARBA00022741"/>
    </source>
</evidence>
<feature type="domain" description="ATP-grasp" evidence="5">
    <location>
        <begin position="135"/>
        <end position="341"/>
    </location>
</feature>
<gene>
    <name evidence="6" type="ORF">SAMEA1982600_03757</name>
</gene>
<evidence type="ECO:0000313" key="7">
    <source>
        <dbReference type="Proteomes" id="UP000077037"/>
    </source>
</evidence>
<dbReference type="SUPFAM" id="SSF56059">
    <property type="entry name" value="Glutathione synthetase ATP-binding domain-like"/>
    <property type="match status" value="1"/>
</dbReference>
<evidence type="ECO:0000256" key="3">
    <source>
        <dbReference type="ARBA" id="ARBA00022840"/>
    </source>
</evidence>
<dbReference type="PANTHER" id="PTHR43585:SF2">
    <property type="entry name" value="ATP-GRASP ENZYME FSQD"/>
    <property type="match status" value="1"/>
</dbReference>
<dbReference type="AlphaFoldDB" id="A0A157QN33"/>
<keyword evidence="3 4" id="KW-0067">ATP-binding</keyword>
<dbReference type="GO" id="GO:0005524">
    <property type="term" value="F:ATP binding"/>
    <property type="evidence" value="ECO:0007669"/>
    <property type="project" value="UniProtKB-UniRule"/>
</dbReference>
<accession>A0A157QN33</accession>
<dbReference type="RefSeq" id="WP_066416950.1">
    <property type="nucleotide sequence ID" value="NZ_FKBS01000025.1"/>
</dbReference>
<dbReference type="InterPro" id="IPR011761">
    <property type="entry name" value="ATP-grasp"/>
</dbReference>
<reference evidence="6 7" key="1">
    <citation type="submission" date="2016-03" db="EMBL/GenBank/DDBJ databases">
        <authorList>
            <consortium name="Pathogen Informatics"/>
        </authorList>
    </citation>
    <scope>NUCLEOTIDE SEQUENCE [LARGE SCALE GENOMIC DNA]</scope>
    <source>
        <strain evidence="6 7">NCTC13364</strain>
    </source>
</reference>
<evidence type="ECO:0000259" key="5">
    <source>
        <dbReference type="PROSITE" id="PS50975"/>
    </source>
</evidence>
<dbReference type="InterPro" id="IPR052032">
    <property type="entry name" value="ATP-dep_AA_Ligase"/>
</dbReference>
<dbReference type="PROSITE" id="PS50975">
    <property type="entry name" value="ATP_GRASP"/>
    <property type="match status" value="1"/>
</dbReference>
<proteinExistence type="predicted"/>
<sequence>MATELVVNAHRQFAPGKPVLFCIPDIRDSVGFVNRGYELGLNLILLLKPKWQKTTNLDGCLAYIIVDDVKQENVADAVTAVQKLQQTLPGAEAIDYYLAFSELNMDFLGALVEGLTGTCVHQPGARAFRDKRVMRELAQAKGLPCPVFAPADQLLSARSRFSSFVGDVGRAAERKRAPVGFVLKPRDSWGARGVEVYADSEALWAALCALQEPQQYLVEERIVGTLVHVDSAVLHRQVIYHGMGIYLYSFIRSEVEGPHFMWHSVAPDGALGRALTLFNQKVVQAFGLDYGFTHTEVFVESGTGDLVLCETASRPPGLQLLDLHAMSQGSHAYDHFLDGLVGQTTASAKRFHTPRTVGLVIFNPMPGVLTEVRPLEEILDEHVIAWEQNAQVGTNYEESHYTAELGRIVCAAPTEEECRPLLENYISRFHCSFADVAPQP</sequence>
<evidence type="ECO:0000313" key="6">
    <source>
        <dbReference type="EMBL" id="SAI47038.1"/>
    </source>
</evidence>
<evidence type="ECO:0000256" key="4">
    <source>
        <dbReference type="PROSITE-ProRule" id="PRU00409"/>
    </source>
</evidence>
<dbReference type="EMBL" id="FKBS01000025">
    <property type="protein sequence ID" value="SAI47038.1"/>
    <property type="molecule type" value="Genomic_DNA"/>
</dbReference>
<keyword evidence="2 4" id="KW-0547">Nucleotide-binding</keyword>
<dbReference type="Proteomes" id="UP000077037">
    <property type="component" value="Unassembled WGS sequence"/>
</dbReference>
<name>A0A157QN33_9BORD</name>
<dbReference type="Gene3D" id="3.30.470.20">
    <property type="entry name" value="ATP-grasp fold, B domain"/>
    <property type="match status" value="1"/>
</dbReference>
<dbReference type="Gene3D" id="3.30.1490.20">
    <property type="entry name" value="ATP-grasp fold, A domain"/>
    <property type="match status" value="1"/>
</dbReference>
<dbReference type="GO" id="GO:0016874">
    <property type="term" value="F:ligase activity"/>
    <property type="evidence" value="ECO:0007669"/>
    <property type="project" value="UniProtKB-KW"/>
</dbReference>